<dbReference type="RefSeq" id="WP_249847069.1">
    <property type="nucleotide sequence ID" value="NZ_JAMGBD010000001.1"/>
</dbReference>
<gene>
    <name evidence="2" type="ORF">LZ536_04300</name>
</gene>
<dbReference type="PANTHER" id="PTHR13887:SF41">
    <property type="entry name" value="THIOREDOXIN SUPERFAMILY PROTEIN"/>
    <property type="match status" value="1"/>
</dbReference>
<dbReference type="PANTHER" id="PTHR13887">
    <property type="entry name" value="GLUTATHIONE S-TRANSFERASE KAPPA"/>
    <property type="match status" value="1"/>
</dbReference>
<evidence type="ECO:0000313" key="3">
    <source>
        <dbReference type="Proteomes" id="UP001165363"/>
    </source>
</evidence>
<comment type="caution">
    <text evidence="2">The sequence shown here is derived from an EMBL/GenBank/DDBJ whole genome shotgun (WGS) entry which is preliminary data.</text>
</comment>
<dbReference type="Gene3D" id="3.40.30.10">
    <property type="entry name" value="Glutaredoxin"/>
    <property type="match status" value="1"/>
</dbReference>
<dbReference type="Pfam" id="PF01323">
    <property type="entry name" value="DSBA"/>
    <property type="match status" value="1"/>
</dbReference>
<dbReference type="Proteomes" id="UP001165363">
    <property type="component" value="Unassembled WGS sequence"/>
</dbReference>
<name>A0ABT0RKH4_9SPHN</name>
<keyword evidence="3" id="KW-1185">Reference proteome</keyword>
<reference evidence="2" key="1">
    <citation type="submission" date="2022-05" db="EMBL/GenBank/DDBJ databases">
        <authorList>
            <person name="Jo J.-H."/>
            <person name="Im W.-T."/>
        </authorList>
    </citation>
    <scope>NUCLEOTIDE SEQUENCE</scope>
    <source>
        <strain evidence="2">SE158</strain>
    </source>
</reference>
<dbReference type="InterPro" id="IPR001853">
    <property type="entry name" value="DSBA-like_thioredoxin_dom"/>
</dbReference>
<evidence type="ECO:0000259" key="1">
    <source>
        <dbReference type="Pfam" id="PF01323"/>
    </source>
</evidence>
<dbReference type="SUPFAM" id="SSF52833">
    <property type="entry name" value="Thioredoxin-like"/>
    <property type="match status" value="1"/>
</dbReference>
<proteinExistence type="predicted"/>
<dbReference type="EMBL" id="JAMGBD010000001">
    <property type="protein sequence ID" value="MCL6683126.1"/>
    <property type="molecule type" value="Genomic_DNA"/>
</dbReference>
<dbReference type="InterPro" id="IPR036249">
    <property type="entry name" value="Thioredoxin-like_sf"/>
</dbReference>
<dbReference type="CDD" id="cd03024">
    <property type="entry name" value="DsbA_FrnE"/>
    <property type="match status" value="1"/>
</dbReference>
<organism evidence="2 3">
    <name type="scientific">Sphingomonas alba</name>
    <dbReference type="NCBI Taxonomy" id="2908208"/>
    <lineage>
        <taxon>Bacteria</taxon>
        <taxon>Pseudomonadati</taxon>
        <taxon>Pseudomonadota</taxon>
        <taxon>Alphaproteobacteria</taxon>
        <taxon>Sphingomonadales</taxon>
        <taxon>Sphingomonadaceae</taxon>
        <taxon>Sphingomonas</taxon>
    </lineage>
</organism>
<sequence length="221" mass="24532">MTTPIKIDFVSDVSCPWCVIGLLGLEQALDRVGGLVEADIRFQPFELNPDMPFEGQRLVDYAAQRYGSSPEQLLERRAIIRERAAELGFTIALPSEEGRVYNTFDAHRLLHWAGIERRQRELKKALFHSYFTQCLNPGDREVLADAAEAAGLERAAAIEVLESGLYATEVREAEAHWRSMGITGVPAIIINDRYLISGGQPADYFEQALRKIAAEASAPAA</sequence>
<feature type="domain" description="DSBA-like thioredoxin" evidence="1">
    <location>
        <begin position="7"/>
        <end position="209"/>
    </location>
</feature>
<accession>A0ABT0RKH4</accession>
<evidence type="ECO:0000313" key="2">
    <source>
        <dbReference type="EMBL" id="MCL6683126.1"/>
    </source>
</evidence>
<protein>
    <submittedName>
        <fullName evidence="2">DsbA family oxidoreductase</fullName>
    </submittedName>
</protein>